<evidence type="ECO:0000313" key="2">
    <source>
        <dbReference type="EMBL" id="KAH9417899.1"/>
    </source>
</evidence>
<comment type="caution">
    <text evidence="2">The sequence shown here is derived from an EMBL/GenBank/DDBJ whole genome shotgun (WGS) entry which is preliminary data.</text>
</comment>
<reference evidence="2 3" key="1">
    <citation type="journal article" date="2018" name="J. Allergy Clin. Immunol.">
        <title>High-quality assembly of Dermatophagoides pteronyssinus genome and transcriptome reveals a wide range of novel allergens.</title>
        <authorList>
            <person name="Liu X.Y."/>
            <person name="Yang K.Y."/>
            <person name="Wang M.Q."/>
            <person name="Kwok J.S."/>
            <person name="Zeng X."/>
            <person name="Yang Z."/>
            <person name="Xiao X.J."/>
            <person name="Lau C.P."/>
            <person name="Li Y."/>
            <person name="Huang Z.M."/>
            <person name="Ba J.G."/>
            <person name="Yim A.K."/>
            <person name="Ouyang C.Y."/>
            <person name="Ngai S.M."/>
            <person name="Chan T.F."/>
            <person name="Leung E.L."/>
            <person name="Liu L."/>
            <person name="Liu Z.G."/>
            <person name="Tsui S.K."/>
        </authorList>
    </citation>
    <scope>NUCLEOTIDE SEQUENCE [LARGE SCALE GENOMIC DNA]</scope>
    <source>
        <strain evidence="2">Derp</strain>
    </source>
</reference>
<organism evidence="2 3">
    <name type="scientific">Dermatophagoides pteronyssinus</name>
    <name type="common">European house dust mite</name>
    <dbReference type="NCBI Taxonomy" id="6956"/>
    <lineage>
        <taxon>Eukaryota</taxon>
        <taxon>Metazoa</taxon>
        <taxon>Ecdysozoa</taxon>
        <taxon>Arthropoda</taxon>
        <taxon>Chelicerata</taxon>
        <taxon>Arachnida</taxon>
        <taxon>Acari</taxon>
        <taxon>Acariformes</taxon>
        <taxon>Sarcoptiformes</taxon>
        <taxon>Astigmata</taxon>
        <taxon>Psoroptidia</taxon>
        <taxon>Analgoidea</taxon>
        <taxon>Pyroglyphidae</taxon>
        <taxon>Dermatophagoidinae</taxon>
        <taxon>Dermatophagoides</taxon>
    </lineage>
</organism>
<feature type="region of interest" description="Disordered" evidence="1">
    <location>
        <begin position="1"/>
        <end position="23"/>
    </location>
</feature>
<name>A0ABQ8J5Q1_DERPT</name>
<gene>
    <name evidence="2" type="ORF">DERP_015053</name>
</gene>
<dbReference type="EMBL" id="NJHN03000070">
    <property type="protein sequence ID" value="KAH9417899.1"/>
    <property type="molecule type" value="Genomic_DNA"/>
</dbReference>
<sequence length="76" mass="8496">MNLEKIFKQSNNQQSNTISTSSSSSITLKNLQVMSSSFEIYIPYISWPLNIIQSPQAVSNFFCSLSTVIILISFGK</sequence>
<keyword evidence="3" id="KW-1185">Reference proteome</keyword>
<feature type="compositionally biased region" description="Low complexity" evidence="1">
    <location>
        <begin position="9"/>
        <end position="23"/>
    </location>
</feature>
<dbReference type="Proteomes" id="UP000887458">
    <property type="component" value="Unassembled WGS sequence"/>
</dbReference>
<accession>A0ABQ8J5Q1</accession>
<reference evidence="2 3" key="2">
    <citation type="journal article" date="2022" name="Mol. Biol. Evol.">
        <title>Comparative Genomics Reveals Insights into the Divergent Evolution of Astigmatic Mites and Household Pest Adaptations.</title>
        <authorList>
            <person name="Xiong Q."/>
            <person name="Wan A.T."/>
            <person name="Liu X."/>
            <person name="Fung C.S."/>
            <person name="Xiao X."/>
            <person name="Malainual N."/>
            <person name="Hou J."/>
            <person name="Wang L."/>
            <person name="Wang M."/>
            <person name="Yang K.Y."/>
            <person name="Cui Y."/>
            <person name="Leung E.L."/>
            <person name="Nong W."/>
            <person name="Shin S.K."/>
            <person name="Au S.W."/>
            <person name="Jeong K.Y."/>
            <person name="Chew F.T."/>
            <person name="Hui J.H."/>
            <person name="Leung T.F."/>
            <person name="Tungtrongchitr A."/>
            <person name="Zhong N."/>
            <person name="Liu Z."/>
            <person name="Tsui S.K."/>
        </authorList>
    </citation>
    <scope>NUCLEOTIDE SEQUENCE [LARGE SCALE GENOMIC DNA]</scope>
    <source>
        <strain evidence="2">Derp</strain>
    </source>
</reference>
<proteinExistence type="predicted"/>
<evidence type="ECO:0000313" key="3">
    <source>
        <dbReference type="Proteomes" id="UP000887458"/>
    </source>
</evidence>
<evidence type="ECO:0000256" key="1">
    <source>
        <dbReference type="SAM" id="MobiDB-lite"/>
    </source>
</evidence>
<protein>
    <submittedName>
        <fullName evidence="2">Uncharacterized protein</fullName>
    </submittedName>
</protein>